<sequence length="367" mass="39097">MRLLILSADIGEGHDLPARVLAAGVRERVPDAEVAIVDTLAVSGPTIRKIVREGSDVILERGPAVFDLQYQLAFHRPTRWIGDVGMPLLAGRRLLETIRWQRPDVVVCTYPMASYVLGVLRRLGRLHVPVASAITDLAAMRYWAHPGVDLHLLTHEESAFEVREIAGVGARIETVRGLTHAAFDRPLDQREARAALELPASGPLIVVSGGGWGVGDLEGAVRAGLEADPQATIVALCGRNGELRAALDAAFAGQPRVRTWGFTDRMGELMAAADVLVHSTAGLTALEAMIRGARVISYGWGVAHIRLNNRAYERFGLARVAVDAPALRQALADALAEGPSPDLGYGARPSAADLVLELAASRAGAAA</sequence>
<gene>
    <name evidence="5" type="ORF">PAI11_29330</name>
</gene>
<dbReference type="EMBL" id="AGUD01000238">
    <property type="protein sequence ID" value="EHN10174.1"/>
    <property type="molecule type" value="Genomic_DNA"/>
</dbReference>
<dbReference type="SUPFAM" id="SSF53756">
    <property type="entry name" value="UDP-Glycosyltransferase/glycogen phosphorylase"/>
    <property type="match status" value="1"/>
</dbReference>
<evidence type="ECO:0000256" key="2">
    <source>
        <dbReference type="ARBA" id="ARBA00022676"/>
    </source>
</evidence>
<comment type="similarity">
    <text evidence="1">Belongs to the glycosyltransferase 28 family.</text>
</comment>
<feature type="domain" description="Diacylglycerol glucosyltransferase N-terminal" evidence="4">
    <location>
        <begin position="26"/>
        <end position="164"/>
    </location>
</feature>
<evidence type="ECO:0000256" key="3">
    <source>
        <dbReference type="ARBA" id="ARBA00022679"/>
    </source>
</evidence>
<proteinExistence type="inferred from homology"/>
<keyword evidence="3" id="KW-0808">Transferase</keyword>
<dbReference type="RefSeq" id="WP_007576500.1">
    <property type="nucleotide sequence ID" value="NZ_AGUD01000238.1"/>
</dbReference>
<name>H0E7X6_9ACTN</name>
<dbReference type="Proteomes" id="UP000005143">
    <property type="component" value="Unassembled WGS sequence"/>
</dbReference>
<dbReference type="PANTHER" id="PTHR43025">
    <property type="entry name" value="MONOGALACTOSYLDIACYLGLYCEROL SYNTHASE"/>
    <property type="match status" value="1"/>
</dbReference>
<dbReference type="Gene3D" id="3.40.50.2000">
    <property type="entry name" value="Glycogen Phosphorylase B"/>
    <property type="match status" value="1"/>
</dbReference>
<evidence type="ECO:0000259" key="4">
    <source>
        <dbReference type="Pfam" id="PF06925"/>
    </source>
</evidence>
<dbReference type="OrthoDB" id="9810950at2"/>
<dbReference type="PANTHER" id="PTHR43025:SF3">
    <property type="entry name" value="MONOGALACTOSYLDIACYLGLYCEROL SYNTHASE 1, CHLOROPLASTIC"/>
    <property type="match status" value="1"/>
</dbReference>
<dbReference type="GO" id="GO:0016758">
    <property type="term" value="F:hexosyltransferase activity"/>
    <property type="evidence" value="ECO:0007669"/>
    <property type="project" value="InterPro"/>
</dbReference>
<dbReference type="InterPro" id="IPR050519">
    <property type="entry name" value="Glycosyltransf_28_UgtP"/>
</dbReference>
<evidence type="ECO:0000313" key="6">
    <source>
        <dbReference type="Proteomes" id="UP000005143"/>
    </source>
</evidence>
<dbReference type="GO" id="GO:0016020">
    <property type="term" value="C:membrane"/>
    <property type="evidence" value="ECO:0007669"/>
    <property type="project" value="GOC"/>
</dbReference>
<accession>H0E7X6</accession>
<dbReference type="InterPro" id="IPR009695">
    <property type="entry name" value="Diacylglyc_glucosyltr_N"/>
</dbReference>
<keyword evidence="6" id="KW-1185">Reference proteome</keyword>
<evidence type="ECO:0000313" key="5">
    <source>
        <dbReference type="EMBL" id="EHN10174.1"/>
    </source>
</evidence>
<dbReference type="GO" id="GO:0009247">
    <property type="term" value="P:glycolipid biosynthetic process"/>
    <property type="evidence" value="ECO:0007669"/>
    <property type="project" value="InterPro"/>
</dbReference>
<comment type="caution">
    <text evidence="5">The sequence shown here is derived from an EMBL/GenBank/DDBJ whole genome shotgun (WGS) entry which is preliminary data.</text>
</comment>
<protein>
    <recommendedName>
        <fullName evidence="4">Diacylglycerol glucosyltransferase N-terminal domain-containing protein</fullName>
    </recommendedName>
</protein>
<dbReference type="AlphaFoldDB" id="H0E7X6"/>
<organism evidence="5 6">
    <name type="scientific">Patulibacter medicamentivorans</name>
    <dbReference type="NCBI Taxonomy" id="1097667"/>
    <lineage>
        <taxon>Bacteria</taxon>
        <taxon>Bacillati</taxon>
        <taxon>Actinomycetota</taxon>
        <taxon>Thermoleophilia</taxon>
        <taxon>Solirubrobacterales</taxon>
        <taxon>Patulibacteraceae</taxon>
        <taxon>Patulibacter</taxon>
    </lineage>
</organism>
<evidence type="ECO:0000256" key="1">
    <source>
        <dbReference type="ARBA" id="ARBA00006962"/>
    </source>
</evidence>
<keyword evidence="2" id="KW-0328">Glycosyltransferase</keyword>
<reference evidence="5 6" key="1">
    <citation type="journal article" date="2013" name="Biodegradation">
        <title>Quantitative proteomic analysis of ibuprofen-degrading Patulibacter sp. strain I11.</title>
        <authorList>
            <person name="Almeida B."/>
            <person name="Kjeldal H."/>
            <person name="Lolas I."/>
            <person name="Knudsen A.D."/>
            <person name="Carvalho G."/>
            <person name="Nielsen K.L."/>
            <person name="Barreto Crespo M.T."/>
            <person name="Stensballe A."/>
            <person name="Nielsen J.L."/>
        </authorList>
    </citation>
    <scope>NUCLEOTIDE SEQUENCE [LARGE SCALE GENOMIC DNA]</scope>
    <source>
        <strain evidence="5 6">I11</strain>
    </source>
</reference>
<dbReference type="Pfam" id="PF06925">
    <property type="entry name" value="MGDG_synth"/>
    <property type="match status" value="1"/>
</dbReference>